<name>A0A4U6VV40_SETVI</name>
<dbReference type="GO" id="GO:0006355">
    <property type="term" value="P:regulation of DNA-templated transcription"/>
    <property type="evidence" value="ECO:0007669"/>
    <property type="project" value="InterPro"/>
</dbReference>
<proteinExistence type="predicted"/>
<dbReference type="GO" id="GO:0003677">
    <property type="term" value="F:DNA binding"/>
    <property type="evidence" value="ECO:0007669"/>
    <property type="project" value="UniProtKB-KW"/>
</dbReference>
<protein>
    <recommendedName>
        <fullName evidence="6">NAC domain-containing protein</fullName>
    </recommendedName>
</protein>
<dbReference type="AlphaFoldDB" id="A0A4U6VV40"/>
<evidence type="ECO:0000256" key="5">
    <source>
        <dbReference type="ARBA" id="ARBA00023242"/>
    </source>
</evidence>
<dbReference type="Gene3D" id="2.170.150.80">
    <property type="entry name" value="NAC domain"/>
    <property type="match status" value="1"/>
</dbReference>
<dbReference type="InterPro" id="IPR003441">
    <property type="entry name" value="NAC-dom"/>
</dbReference>
<sequence length="359" mass="39767">MKKCLHIKRTMGDHHMQQPDGNLELPPGFRFHPSDEEIITFYLTPKVLQRSFTCVAIGEVNLNRTEPWELPVKAKMGREKEWYFFYQKDRKYPTGMRANRATEAGYWKATGKDKEIYGTKVGVPLPVLIGMKKTLVFYKGRAPRGEKTNWVMHEFRLQHSSKLPCPTSSSNSDATMESPLLSKDDWVVCRVFHKNTGIKKASVPTPSLYDMAMTSGGMEQSSITMPMPMQFPIPPAFTMDPVASYYSTAGASSSSVPPLMPPMAGMGSAGLQMNDTLFGDPMAHLPPMSFYHQMGVGALGAASFMATPPSLPMVSQKDVGLNNPDHVNTVELSSTVSTAPESMATMDDVDGLWKQVLKK</sequence>
<keyword evidence="8" id="KW-1185">Reference proteome</keyword>
<evidence type="ECO:0000256" key="1">
    <source>
        <dbReference type="ARBA" id="ARBA00004123"/>
    </source>
</evidence>
<accession>A0A4U6VV40</accession>
<evidence type="ECO:0000256" key="2">
    <source>
        <dbReference type="ARBA" id="ARBA00023015"/>
    </source>
</evidence>
<keyword evidence="2" id="KW-0805">Transcription regulation</keyword>
<gene>
    <name evidence="7" type="ORF">SEVIR_2G193300v2</name>
</gene>
<organism evidence="7 8">
    <name type="scientific">Setaria viridis</name>
    <name type="common">Green bristlegrass</name>
    <name type="synonym">Setaria italica subsp. viridis</name>
    <dbReference type="NCBI Taxonomy" id="4556"/>
    <lineage>
        <taxon>Eukaryota</taxon>
        <taxon>Viridiplantae</taxon>
        <taxon>Streptophyta</taxon>
        <taxon>Embryophyta</taxon>
        <taxon>Tracheophyta</taxon>
        <taxon>Spermatophyta</taxon>
        <taxon>Magnoliopsida</taxon>
        <taxon>Liliopsida</taxon>
        <taxon>Poales</taxon>
        <taxon>Poaceae</taxon>
        <taxon>PACMAD clade</taxon>
        <taxon>Panicoideae</taxon>
        <taxon>Panicodae</taxon>
        <taxon>Paniceae</taxon>
        <taxon>Cenchrinae</taxon>
        <taxon>Setaria</taxon>
    </lineage>
</organism>
<keyword evidence="5" id="KW-0539">Nucleus</keyword>
<reference evidence="7" key="1">
    <citation type="submission" date="2019-03" db="EMBL/GenBank/DDBJ databases">
        <title>WGS assembly of Setaria viridis.</title>
        <authorList>
            <person name="Huang P."/>
            <person name="Jenkins J."/>
            <person name="Grimwood J."/>
            <person name="Barry K."/>
            <person name="Healey A."/>
            <person name="Mamidi S."/>
            <person name="Sreedasyam A."/>
            <person name="Shu S."/>
            <person name="Feldman M."/>
            <person name="Wu J."/>
            <person name="Yu Y."/>
            <person name="Chen C."/>
            <person name="Johnson J."/>
            <person name="Rokhsar D."/>
            <person name="Baxter I."/>
            <person name="Schmutz J."/>
            <person name="Brutnell T."/>
            <person name="Kellogg E."/>
        </authorList>
    </citation>
    <scope>NUCLEOTIDE SEQUENCE [LARGE SCALE GENOMIC DNA]</scope>
</reference>
<dbReference type="Pfam" id="PF02365">
    <property type="entry name" value="NAM"/>
    <property type="match status" value="1"/>
</dbReference>
<dbReference type="PANTHER" id="PTHR31744">
    <property type="entry name" value="PROTEIN CUP-SHAPED COTYLEDON 2-RELATED"/>
    <property type="match status" value="1"/>
</dbReference>
<dbReference type="FunFam" id="2.170.150.80:FF:000006">
    <property type="entry name" value="NAC domain-containing protein 100-like"/>
    <property type="match status" value="1"/>
</dbReference>
<dbReference type="Gramene" id="TKW32834">
    <property type="protein sequence ID" value="TKW32834"/>
    <property type="gene ID" value="SEVIR_2G193300v2"/>
</dbReference>
<dbReference type="PANTHER" id="PTHR31744:SF92">
    <property type="entry name" value="NAC DOMAIN-CONTAINING PROTEIN 87"/>
    <property type="match status" value="1"/>
</dbReference>
<evidence type="ECO:0000256" key="3">
    <source>
        <dbReference type="ARBA" id="ARBA00023125"/>
    </source>
</evidence>
<dbReference type="GO" id="GO:0005634">
    <property type="term" value="C:nucleus"/>
    <property type="evidence" value="ECO:0007669"/>
    <property type="project" value="UniProtKB-SubCell"/>
</dbReference>
<dbReference type="InterPro" id="IPR036093">
    <property type="entry name" value="NAC_dom_sf"/>
</dbReference>
<dbReference type="PROSITE" id="PS51005">
    <property type="entry name" value="NAC"/>
    <property type="match status" value="1"/>
</dbReference>
<dbReference type="Proteomes" id="UP000298652">
    <property type="component" value="Chromosome 2"/>
</dbReference>
<evidence type="ECO:0000259" key="6">
    <source>
        <dbReference type="PROSITE" id="PS51005"/>
    </source>
</evidence>
<evidence type="ECO:0000313" key="7">
    <source>
        <dbReference type="EMBL" id="TKW32834.1"/>
    </source>
</evidence>
<feature type="domain" description="NAC" evidence="6">
    <location>
        <begin position="25"/>
        <end position="194"/>
    </location>
</feature>
<dbReference type="SUPFAM" id="SSF101941">
    <property type="entry name" value="NAC domain"/>
    <property type="match status" value="1"/>
</dbReference>
<dbReference type="EMBL" id="CM016553">
    <property type="protein sequence ID" value="TKW32834.1"/>
    <property type="molecule type" value="Genomic_DNA"/>
</dbReference>
<keyword evidence="3" id="KW-0238">DNA-binding</keyword>
<evidence type="ECO:0000313" key="8">
    <source>
        <dbReference type="Proteomes" id="UP000298652"/>
    </source>
</evidence>
<comment type="subcellular location">
    <subcellularLocation>
        <location evidence="1">Nucleus</location>
    </subcellularLocation>
</comment>
<dbReference type="OMA" id="ANVAKMW"/>
<keyword evidence="4" id="KW-0804">Transcription</keyword>
<evidence type="ECO:0000256" key="4">
    <source>
        <dbReference type="ARBA" id="ARBA00023163"/>
    </source>
</evidence>